<dbReference type="CDD" id="cd05403">
    <property type="entry name" value="NT_KNTase_like"/>
    <property type="match status" value="1"/>
</dbReference>
<organism evidence="11 12">
    <name type="scientific">Terriglobus roseus</name>
    <dbReference type="NCBI Taxonomy" id="392734"/>
    <lineage>
        <taxon>Bacteria</taxon>
        <taxon>Pseudomonadati</taxon>
        <taxon>Acidobacteriota</taxon>
        <taxon>Terriglobia</taxon>
        <taxon>Terriglobales</taxon>
        <taxon>Acidobacteriaceae</taxon>
        <taxon>Terriglobus</taxon>
    </lineage>
</organism>
<dbReference type="Gene3D" id="3.30.460.10">
    <property type="entry name" value="Beta Polymerase, domain 2"/>
    <property type="match status" value="1"/>
</dbReference>
<dbReference type="RefSeq" id="WP_074656066.1">
    <property type="nucleotide sequence ID" value="NZ_FNSD01000001.1"/>
</dbReference>
<dbReference type="SUPFAM" id="SSF81301">
    <property type="entry name" value="Nucleotidyltransferase"/>
    <property type="match status" value="1"/>
</dbReference>
<dbReference type="PANTHER" id="PTHR33571">
    <property type="entry name" value="SSL8005 PROTEIN"/>
    <property type="match status" value="1"/>
</dbReference>
<evidence type="ECO:0000259" key="10">
    <source>
        <dbReference type="Pfam" id="PF01909"/>
    </source>
</evidence>
<dbReference type="GO" id="GO:0016779">
    <property type="term" value="F:nucleotidyltransferase activity"/>
    <property type="evidence" value="ECO:0007669"/>
    <property type="project" value="UniProtKB-KW"/>
</dbReference>
<reference evidence="11 12" key="1">
    <citation type="submission" date="2016-10" db="EMBL/GenBank/DDBJ databases">
        <authorList>
            <person name="de Groot N.N."/>
        </authorList>
    </citation>
    <scope>NUCLEOTIDE SEQUENCE [LARGE SCALE GENOMIC DNA]</scope>
    <source>
        <strain evidence="11 12">AB35.6</strain>
    </source>
</reference>
<evidence type="ECO:0000313" key="12">
    <source>
        <dbReference type="Proteomes" id="UP000182409"/>
    </source>
</evidence>
<keyword evidence="2" id="KW-1277">Toxin-antitoxin system</keyword>
<evidence type="ECO:0000256" key="8">
    <source>
        <dbReference type="ARBA" id="ARBA00022842"/>
    </source>
</evidence>
<dbReference type="InterPro" id="IPR052038">
    <property type="entry name" value="Type-VII_TA_antitoxin"/>
</dbReference>
<evidence type="ECO:0000256" key="7">
    <source>
        <dbReference type="ARBA" id="ARBA00022840"/>
    </source>
</evidence>
<evidence type="ECO:0000313" key="11">
    <source>
        <dbReference type="EMBL" id="SEC32043.1"/>
    </source>
</evidence>
<proteinExistence type="inferred from homology"/>
<feature type="domain" description="Polymerase nucleotidyl transferase" evidence="10">
    <location>
        <begin position="11"/>
        <end position="97"/>
    </location>
</feature>
<gene>
    <name evidence="11" type="ORF">SAMN05443244_3174</name>
</gene>
<keyword evidence="5" id="KW-0479">Metal-binding</keyword>
<dbReference type="InterPro" id="IPR043519">
    <property type="entry name" value="NT_sf"/>
</dbReference>
<comment type="cofactor">
    <cofactor evidence="1">
        <name>Mg(2+)</name>
        <dbReference type="ChEBI" id="CHEBI:18420"/>
    </cofactor>
</comment>
<evidence type="ECO:0000256" key="6">
    <source>
        <dbReference type="ARBA" id="ARBA00022741"/>
    </source>
</evidence>
<dbReference type="GO" id="GO:0005524">
    <property type="term" value="F:ATP binding"/>
    <property type="evidence" value="ECO:0007669"/>
    <property type="project" value="UniProtKB-KW"/>
</dbReference>
<sequence length="104" mass="12074">MNGRHEIDSRREQIEAICREHGVARLLVFGSVLRDDFNPDTSDIDLLVKFMPNVQKPWAGEYTDLQSAMEALFRRRVDVIPEGSIKNPYRLVNIEREQELLYAA</sequence>
<dbReference type="Proteomes" id="UP000182409">
    <property type="component" value="Unassembled WGS sequence"/>
</dbReference>
<keyword evidence="4" id="KW-0548">Nucleotidyltransferase</keyword>
<evidence type="ECO:0000256" key="3">
    <source>
        <dbReference type="ARBA" id="ARBA00022679"/>
    </source>
</evidence>
<dbReference type="Pfam" id="PF01909">
    <property type="entry name" value="NTP_transf_2"/>
    <property type="match status" value="1"/>
</dbReference>
<evidence type="ECO:0000256" key="1">
    <source>
        <dbReference type="ARBA" id="ARBA00001946"/>
    </source>
</evidence>
<dbReference type="GO" id="GO:0046872">
    <property type="term" value="F:metal ion binding"/>
    <property type="evidence" value="ECO:0007669"/>
    <property type="project" value="UniProtKB-KW"/>
</dbReference>
<keyword evidence="8" id="KW-0460">Magnesium</keyword>
<name>A0A1H4RJH5_9BACT</name>
<dbReference type="EMBL" id="FNSD01000001">
    <property type="protein sequence ID" value="SEC32043.1"/>
    <property type="molecule type" value="Genomic_DNA"/>
</dbReference>
<evidence type="ECO:0000256" key="5">
    <source>
        <dbReference type="ARBA" id="ARBA00022723"/>
    </source>
</evidence>
<evidence type="ECO:0000256" key="2">
    <source>
        <dbReference type="ARBA" id="ARBA00022649"/>
    </source>
</evidence>
<keyword evidence="6" id="KW-0547">Nucleotide-binding</keyword>
<protein>
    <recommendedName>
        <fullName evidence="10">Polymerase nucleotidyl transferase domain-containing protein</fullName>
    </recommendedName>
</protein>
<keyword evidence="7" id="KW-0067">ATP-binding</keyword>
<comment type="similarity">
    <text evidence="9">Belongs to the MntA antitoxin family.</text>
</comment>
<accession>A0A1H4RJH5</accession>
<evidence type="ECO:0000256" key="9">
    <source>
        <dbReference type="ARBA" id="ARBA00038276"/>
    </source>
</evidence>
<dbReference type="AlphaFoldDB" id="A0A1H4RJH5"/>
<keyword evidence="3" id="KW-0808">Transferase</keyword>
<evidence type="ECO:0000256" key="4">
    <source>
        <dbReference type="ARBA" id="ARBA00022695"/>
    </source>
</evidence>
<dbReference type="InterPro" id="IPR002934">
    <property type="entry name" value="Polymerase_NTP_transf_dom"/>
</dbReference>
<dbReference type="PANTHER" id="PTHR33571:SF12">
    <property type="entry name" value="BSL3053 PROTEIN"/>
    <property type="match status" value="1"/>
</dbReference>